<dbReference type="SMART" id="SM00448">
    <property type="entry name" value="REC"/>
    <property type="match status" value="1"/>
</dbReference>
<dbReference type="CDD" id="cd00156">
    <property type="entry name" value="REC"/>
    <property type="match status" value="1"/>
</dbReference>
<dbReference type="InterPro" id="IPR007421">
    <property type="entry name" value="Schlafen_AlbA_2_dom"/>
</dbReference>
<evidence type="ECO:0000313" key="3">
    <source>
        <dbReference type="EMBL" id="MDG3496318.1"/>
    </source>
</evidence>
<evidence type="ECO:0000313" key="4">
    <source>
        <dbReference type="Proteomes" id="UP001152872"/>
    </source>
</evidence>
<accession>A0A9X4RIQ7</accession>
<evidence type="ECO:0000256" key="1">
    <source>
        <dbReference type="PROSITE-ProRule" id="PRU00169"/>
    </source>
</evidence>
<dbReference type="InterPro" id="IPR001789">
    <property type="entry name" value="Sig_transdc_resp-reg_receiver"/>
</dbReference>
<dbReference type="PROSITE" id="PS50110">
    <property type="entry name" value="RESPONSE_REGULATORY"/>
    <property type="match status" value="1"/>
</dbReference>
<feature type="domain" description="Response regulatory" evidence="2">
    <location>
        <begin position="7"/>
        <end position="124"/>
    </location>
</feature>
<dbReference type="InterPro" id="IPR011006">
    <property type="entry name" value="CheY-like_superfamily"/>
</dbReference>
<protein>
    <submittedName>
        <fullName evidence="3">DNA binding domain-containing protein</fullName>
    </submittedName>
</protein>
<dbReference type="AlphaFoldDB" id="A0A9X4RIQ7"/>
<dbReference type="Proteomes" id="UP001152872">
    <property type="component" value="Unassembled WGS sequence"/>
</dbReference>
<keyword evidence="4" id="KW-1185">Reference proteome</keyword>
<sequence length="370" mass="42865">MQTQNVHLLVIEDRADNLNELLTWLREDFGYQEIVIATTTSEALEKLASPFDVIISDMRMYDEVDAGFTILDWVQQHNLSSVVIIFTANESLEDCYRAWKSKAWDYISKNPPTGNAFETLNDSIQEAIAYLNRWGNLPNQQWFEENQQDLEAKYWEQYIAIANQVVIDSADTATELFTKLEERELRRFTTTIKQIGDLIPIPELIKRIERDNVEFKSSFQWDVRNNRENKELQQEVLKAISSFLNTDGGTVLMGVEDNGNIFGLEKDISTLKNGSLDLFERHLVQQIENSIGKKFLLNLKIRFENINGHDICAVYVRKSIQPAFLKLKKKNKDGNTEDSLELYVRTGNSKRSLNPMEIYEYAVTKSKIDR</sequence>
<name>A0A9X4RIQ7_9CYAN</name>
<dbReference type="PANTHER" id="PTHR30595">
    <property type="entry name" value="GLPR-RELATED TRANSCRIPTIONAL REPRESSOR"/>
    <property type="match status" value="1"/>
</dbReference>
<evidence type="ECO:0000259" key="2">
    <source>
        <dbReference type="PROSITE" id="PS50110"/>
    </source>
</evidence>
<feature type="modified residue" description="4-aspartylphosphate" evidence="1">
    <location>
        <position position="57"/>
    </location>
</feature>
<comment type="caution">
    <text evidence="3">The sequence shown here is derived from an EMBL/GenBank/DDBJ whole genome shotgun (WGS) entry which is preliminary data.</text>
</comment>
<reference evidence="3" key="1">
    <citation type="submission" date="2019-05" db="EMBL/GenBank/DDBJ databases">
        <title>Whole genome sequencing of Pseudanabaena catenata USMAC16.</title>
        <authorList>
            <person name="Khan Z."/>
            <person name="Omar W.M."/>
            <person name="Convey P."/>
            <person name="Merican F."/>
            <person name="Najimudin N."/>
        </authorList>
    </citation>
    <scope>NUCLEOTIDE SEQUENCE</scope>
    <source>
        <strain evidence="3">USMAC16</strain>
    </source>
</reference>
<proteinExistence type="predicted"/>
<dbReference type="Gene3D" id="3.30.950.30">
    <property type="entry name" value="Schlafen, AAA domain"/>
    <property type="match status" value="1"/>
</dbReference>
<dbReference type="PANTHER" id="PTHR30595:SF6">
    <property type="entry name" value="SCHLAFEN ALBA-2 DOMAIN-CONTAINING PROTEIN"/>
    <property type="match status" value="1"/>
</dbReference>
<organism evidence="3 4">
    <name type="scientific">Pseudanabaena catenata USMAC16</name>
    <dbReference type="NCBI Taxonomy" id="1855837"/>
    <lineage>
        <taxon>Bacteria</taxon>
        <taxon>Bacillati</taxon>
        <taxon>Cyanobacteriota</taxon>
        <taxon>Cyanophyceae</taxon>
        <taxon>Pseudanabaenales</taxon>
        <taxon>Pseudanabaenaceae</taxon>
        <taxon>Pseudanabaena</taxon>
    </lineage>
</organism>
<dbReference type="SUPFAM" id="SSF52172">
    <property type="entry name" value="CheY-like"/>
    <property type="match status" value="1"/>
</dbReference>
<gene>
    <name evidence="3" type="ORF">FEV09_17385</name>
</gene>
<dbReference type="GO" id="GO:0000160">
    <property type="term" value="P:phosphorelay signal transduction system"/>
    <property type="evidence" value="ECO:0007669"/>
    <property type="project" value="InterPro"/>
</dbReference>
<dbReference type="RefSeq" id="WP_009628492.1">
    <property type="nucleotide sequence ID" value="NZ_VBTY01000173.1"/>
</dbReference>
<keyword evidence="1" id="KW-0597">Phosphoprotein</keyword>
<dbReference type="EMBL" id="VBTY01000173">
    <property type="protein sequence ID" value="MDG3496318.1"/>
    <property type="molecule type" value="Genomic_DNA"/>
</dbReference>
<dbReference type="Gene3D" id="3.40.50.2300">
    <property type="match status" value="1"/>
</dbReference>
<dbReference type="Pfam" id="PF00072">
    <property type="entry name" value="Response_reg"/>
    <property type="match status" value="1"/>
</dbReference>
<dbReference type="InterPro" id="IPR038461">
    <property type="entry name" value="Schlafen_AlbA_2_dom_sf"/>
</dbReference>
<dbReference type="Pfam" id="PF04326">
    <property type="entry name" value="SLFN_AlbA_2"/>
    <property type="match status" value="1"/>
</dbReference>